<dbReference type="Proteomes" id="UP000295380">
    <property type="component" value="Unassembled WGS sequence"/>
</dbReference>
<dbReference type="GO" id="GO:0003677">
    <property type="term" value="F:DNA binding"/>
    <property type="evidence" value="ECO:0007669"/>
    <property type="project" value="InterPro"/>
</dbReference>
<dbReference type="Gene3D" id="1.10.1740.10">
    <property type="match status" value="1"/>
</dbReference>
<feature type="domain" description="RNA polymerase sigma-70 region 2" evidence="5">
    <location>
        <begin position="14"/>
        <end position="75"/>
    </location>
</feature>
<evidence type="ECO:0000313" key="8">
    <source>
        <dbReference type="Proteomes" id="UP000295380"/>
    </source>
</evidence>
<comment type="similarity">
    <text evidence="1">Belongs to the sigma-70 factor family. ECF subfamily.</text>
</comment>
<gene>
    <name evidence="7" type="ORF">C8E00_10253</name>
</gene>
<accession>A0A4V3F425</accession>
<dbReference type="RefSeq" id="WP_133694672.1">
    <property type="nucleotide sequence ID" value="NZ_SOBR01000002.1"/>
</dbReference>
<evidence type="ECO:0000259" key="6">
    <source>
        <dbReference type="Pfam" id="PF08281"/>
    </source>
</evidence>
<dbReference type="SUPFAM" id="SSF88659">
    <property type="entry name" value="Sigma3 and sigma4 domains of RNA polymerase sigma factors"/>
    <property type="match status" value="1"/>
</dbReference>
<dbReference type="GO" id="GO:0016987">
    <property type="term" value="F:sigma factor activity"/>
    <property type="evidence" value="ECO:0007669"/>
    <property type="project" value="UniProtKB-KW"/>
</dbReference>
<evidence type="ECO:0000256" key="4">
    <source>
        <dbReference type="ARBA" id="ARBA00023163"/>
    </source>
</evidence>
<evidence type="ECO:0000256" key="3">
    <source>
        <dbReference type="ARBA" id="ARBA00023082"/>
    </source>
</evidence>
<dbReference type="InterPro" id="IPR013324">
    <property type="entry name" value="RNA_pol_sigma_r3/r4-like"/>
</dbReference>
<keyword evidence="3" id="KW-0731">Sigma factor</keyword>
<evidence type="ECO:0000256" key="2">
    <source>
        <dbReference type="ARBA" id="ARBA00023015"/>
    </source>
</evidence>
<dbReference type="EMBL" id="SOBR01000002">
    <property type="protein sequence ID" value="TDU23566.1"/>
    <property type="molecule type" value="Genomic_DNA"/>
</dbReference>
<organism evidence="7 8">
    <name type="scientific">Chromohalobacter marismortui</name>
    <dbReference type="NCBI Taxonomy" id="42055"/>
    <lineage>
        <taxon>Bacteria</taxon>
        <taxon>Pseudomonadati</taxon>
        <taxon>Pseudomonadota</taxon>
        <taxon>Gammaproteobacteria</taxon>
        <taxon>Oceanospirillales</taxon>
        <taxon>Halomonadaceae</taxon>
        <taxon>Chromohalobacter</taxon>
    </lineage>
</organism>
<dbReference type="PANTHER" id="PTHR43133">
    <property type="entry name" value="RNA POLYMERASE ECF-TYPE SIGMA FACTO"/>
    <property type="match status" value="1"/>
</dbReference>
<proteinExistence type="inferred from homology"/>
<dbReference type="PANTHER" id="PTHR43133:SF63">
    <property type="entry name" value="RNA POLYMERASE SIGMA FACTOR FECI-RELATED"/>
    <property type="match status" value="1"/>
</dbReference>
<dbReference type="OrthoDB" id="9797134at2"/>
<name>A0A4V3F425_9GAMM</name>
<reference evidence="7 8" key="1">
    <citation type="submission" date="2019-03" db="EMBL/GenBank/DDBJ databases">
        <title>Genomic Encyclopedia of Type Strains, Phase IV (KMG-IV): sequencing the most valuable type-strain genomes for metagenomic binning, comparative biology and taxonomic classification.</title>
        <authorList>
            <person name="Goeker M."/>
        </authorList>
    </citation>
    <scope>NUCLEOTIDE SEQUENCE [LARGE SCALE GENOMIC DNA]</scope>
    <source>
        <strain evidence="7 8">DSM 6770</strain>
    </source>
</reference>
<dbReference type="InterPro" id="IPR013249">
    <property type="entry name" value="RNA_pol_sigma70_r4_t2"/>
</dbReference>
<comment type="caution">
    <text evidence="7">The sequence shown here is derived from an EMBL/GenBank/DDBJ whole genome shotgun (WGS) entry which is preliminary data.</text>
</comment>
<dbReference type="InterPro" id="IPR014284">
    <property type="entry name" value="RNA_pol_sigma-70_dom"/>
</dbReference>
<dbReference type="InterPro" id="IPR007627">
    <property type="entry name" value="RNA_pol_sigma70_r2"/>
</dbReference>
<dbReference type="AlphaFoldDB" id="A0A4V3F425"/>
<evidence type="ECO:0000256" key="1">
    <source>
        <dbReference type="ARBA" id="ARBA00010641"/>
    </source>
</evidence>
<dbReference type="Pfam" id="PF04542">
    <property type="entry name" value="Sigma70_r2"/>
    <property type="match status" value="1"/>
</dbReference>
<dbReference type="SUPFAM" id="SSF88946">
    <property type="entry name" value="Sigma2 domain of RNA polymerase sigma factors"/>
    <property type="match status" value="1"/>
</dbReference>
<keyword evidence="2" id="KW-0805">Transcription regulation</keyword>
<keyword evidence="4" id="KW-0804">Transcription</keyword>
<dbReference type="InterPro" id="IPR036388">
    <property type="entry name" value="WH-like_DNA-bd_sf"/>
</dbReference>
<dbReference type="Gene3D" id="1.10.10.10">
    <property type="entry name" value="Winged helix-like DNA-binding domain superfamily/Winged helix DNA-binding domain"/>
    <property type="match status" value="1"/>
</dbReference>
<dbReference type="InterPro" id="IPR039425">
    <property type="entry name" value="RNA_pol_sigma-70-like"/>
</dbReference>
<sequence>MDAHEWNAELEDVFANHRLRLCKLATRILGPDQADDVVQDAYLKVSQAQSAFAIKQPLAYACRVVRNLAIDRQRRCQFESTLFRAEEQGAAVAAPTGSPEAIEIDRQAMERVVRALDELPERTRRAFELYRMGGHTQREVAEQLGVSTTLVNFMIRDALSHCRDSLQTG</sequence>
<dbReference type="NCBIfam" id="TIGR02937">
    <property type="entry name" value="sigma70-ECF"/>
    <property type="match status" value="1"/>
</dbReference>
<dbReference type="CDD" id="cd06171">
    <property type="entry name" value="Sigma70_r4"/>
    <property type="match status" value="1"/>
</dbReference>
<protein>
    <submittedName>
        <fullName evidence="7">RNA polymerase sigma-70 factor (ECF subfamily)</fullName>
    </submittedName>
</protein>
<evidence type="ECO:0000313" key="7">
    <source>
        <dbReference type="EMBL" id="TDU23566.1"/>
    </source>
</evidence>
<dbReference type="NCBIfam" id="NF005448">
    <property type="entry name" value="PRK07037.1"/>
    <property type="match status" value="1"/>
</dbReference>
<dbReference type="GO" id="GO:0006352">
    <property type="term" value="P:DNA-templated transcription initiation"/>
    <property type="evidence" value="ECO:0007669"/>
    <property type="project" value="InterPro"/>
</dbReference>
<feature type="domain" description="RNA polymerase sigma factor 70 region 4 type 2" evidence="6">
    <location>
        <begin position="110"/>
        <end position="162"/>
    </location>
</feature>
<evidence type="ECO:0000259" key="5">
    <source>
        <dbReference type="Pfam" id="PF04542"/>
    </source>
</evidence>
<dbReference type="InterPro" id="IPR013325">
    <property type="entry name" value="RNA_pol_sigma_r2"/>
</dbReference>
<dbReference type="Pfam" id="PF08281">
    <property type="entry name" value="Sigma70_r4_2"/>
    <property type="match status" value="1"/>
</dbReference>
<keyword evidence="8" id="KW-1185">Reference proteome</keyword>